<organism evidence="1 2">
    <name type="scientific">Coniosporium uncinatum</name>
    <dbReference type="NCBI Taxonomy" id="93489"/>
    <lineage>
        <taxon>Eukaryota</taxon>
        <taxon>Fungi</taxon>
        <taxon>Dikarya</taxon>
        <taxon>Ascomycota</taxon>
        <taxon>Pezizomycotina</taxon>
        <taxon>Dothideomycetes</taxon>
        <taxon>Dothideomycetes incertae sedis</taxon>
        <taxon>Coniosporium</taxon>
    </lineage>
</organism>
<evidence type="ECO:0000313" key="2">
    <source>
        <dbReference type="Proteomes" id="UP001186974"/>
    </source>
</evidence>
<keyword evidence="2" id="KW-1185">Reference proteome</keyword>
<dbReference type="EMBL" id="JAWDJW010000909">
    <property type="protein sequence ID" value="KAK3079804.1"/>
    <property type="molecule type" value="Genomic_DNA"/>
</dbReference>
<sequence>MSGLEVAASVAQIVGVCNLVLEKIIPFVRDSFHADEHVRRFYGQVKEFKNVLKVVDETFSTSADIDSTRSFDKRHIQAMRSHVKECRSAIQKLHKELPKYRQTHRGLPAQMVTQFSMMIKEGQIASLREDISSLKASLQVWLHILTLEEFRHASSSQGRNQDVITTRLETLTKDMAVLKESLVHRETVLASGRRPSMSVLEDDMISRNGKECLSTAEVFRDECTSIITPTASTTGRVLVVEMPEDSTARWVAGASWGPADPNRSDDRLPSTPDAPSDDTSISRLDSGYDSDRFTGFGQMPSREEGYSVDVLTELIN</sequence>
<gene>
    <name evidence="1" type="ORF">LTS18_003866</name>
</gene>
<reference evidence="1" key="1">
    <citation type="submission" date="2024-09" db="EMBL/GenBank/DDBJ databases">
        <title>Black Yeasts Isolated from many extreme environments.</title>
        <authorList>
            <person name="Coleine C."/>
            <person name="Stajich J.E."/>
            <person name="Selbmann L."/>
        </authorList>
    </citation>
    <scope>NUCLEOTIDE SEQUENCE</scope>
    <source>
        <strain evidence="1">CCFEE 5737</strain>
    </source>
</reference>
<protein>
    <submittedName>
        <fullName evidence="1">Uncharacterized protein</fullName>
    </submittedName>
</protein>
<comment type="caution">
    <text evidence="1">The sequence shown here is derived from an EMBL/GenBank/DDBJ whole genome shotgun (WGS) entry which is preliminary data.</text>
</comment>
<name>A0ACC3DSZ5_9PEZI</name>
<evidence type="ECO:0000313" key="1">
    <source>
        <dbReference type="EMBL" id="KAK3079804.1"/>
    </source>
</evidence>
<accession>A0ACC3DSZ5</accession>
<feature type="non-terminal residue" evidence="1">
    <location>
        <position position="316"/>
    </location>
</feature>
<proteinExistence type="predicted"/>
<dbReference type="Proteomes" id="UP001186974">
    <property type="component" value="Unassembled WGS sequence"/>
</dbReference>